<accession>A0A2G8JSK9</accession>
<evidence type="ECO:0000256" key="1">
    <source>
        <dbReference type="ARBA" id="ARBA00022670"/>
    </source>
</evidence>
<dbReference type="InterPro" id="IPR003309">
    <property type="entry name" value="SCAN_dom"/>
</dbReference>
<dbReference type="GO" id="GO:0008270">
    <property type="term" value="F:zinc ion binding"/>
    <property type="evidence" value="ECO:0007669"/>
    <property type="project" value="UniProtKB-KW"/>
</dbReference>
<dbReference type="GO" id="GO:0006508">
    <property type="term" value="P:proteolysis"/>
    <property type="evidence" value="ECO:0007669"/>
    <property type="project" value="UniProtKB-KW"/>
</dbReference>
<evidence type="ECO:0000256" key="4">
    <source>
        <dbReference type="ARBA" id="ARBA00022801"/>
    </source>
</evidence>
<dbReference type="FunFam" id="3.30.420.10:FF:000032">
    <property type="entry name" value="Retrovirus-related Pol polyprotein from transposon 297-like Protein"/>
    <property type="match status" value="1"/>
</dbReference>
<evidence type="ECO:0000256" key="11">
    <source>
        <dbReference type="PROSITE-ProRule" id="PRU00047"/>
    </source>
</evidence>
<evidence type="ECO:0008006" key="19">
    <source>
        <dbReference type="Google" id="ProtNLM"/>
    </source>
</evidence>
<dbReference type="PROSITE" id="PS50804">
    <property type="entry name" value="SCAN_BOX"/>
    <property type="match status" value="1"/>
</dbReference>
<keyword evidence="9" id="KW-0238">DNA-binding</keyword>
<keyword evidence="1" id="KW-0645">Protease</keyword>
<dbReference type="InterPro" id="IPR001584">
    <property type="entry name" value="Integrase_cat-core"/>
</dbReference>
<keyword evidence="2" id="KW-0479">Metal-binding</keyword>
<feature type="domain" description="Integrase catalytic" evidence="16">
    <location>
        <begin position="694"/>
        <end position="853"/>
    </location>
</feature>
<dbReference type="PROSITE" id="PS50994">
    <property type="entry name" value="INTEGRASE"/>
    <property type="match status" value="1"/>
</dbReference>
<dbReference type="FunFam" id="1.10.340.70:FF:000001">
    <property type="entry name" value="Retrovirus-related Pol polyprotein from transposon gypsy-like Protein"/>
    <property type="match status" value="1"/>
</dbReference>
<feature type="domain" description="SCAN box" evidence="15">
    <location>
        <begin position="155"/>
        <end position="223"/>
    </location>
</feature>
<keyword evidence="8" id="KW-0808">Transferase</keyword>
<sequence>MTSQLELEKLVSIGEKLGLKGVELKQFLDDERDKLKQERDEERDRRAKQRAIDAHEQEEDRQRQEKIEREKAKQLEIQLKIEEAKQAQAEAQAQIGNGGYHGWDRDTVWATSLSALIQGCGLFEYSSLSLEDSKDYDKVKQALLRAYHLTADGFRKKFRDIRPAHEDTGTKYVTKLKNYLHRWMELEEVTTYEQLQDIILREQFLNSCSKDLETFLKERKPKNITTMGEFTDQYVEAHGGWYPGHSKNSRSTQNSNSTRNQNRNNGRFHNHNQKFQQQNQKGKTYSGQRSEPRKCYICDKPGHFARDCRTKRMQTMALMTDVFSDMMEKRASTLTEQNLPDKKETGGACTDIGAFMMVKPDPHLFQASKKGFFTLDCGHKLTVLTQVTAACKDQNLSSMPVQMGKIGNQSVKVLRDSGCSGVVVRSQYVKPSQMTGDVKTCILIDGTVRQYPVANILVDTPYFSGSVSALCMNDPVYDLILGNVPGVREPTNPDPNWEESQTQDQPVQPPPNVTKPMAIRNDDDPNTVAAAQTRSQSKAKEKPFKKLKVSSPIGEEVTADMLREKQQQDPTLEKIRQLAETGDDKVSKNGSTHKYVKSSGILYREFSSPRVEFGNRFRQVVVPVDYRDHVLKVAHESILGGHQGSKKTRDKVMSDFTWPGMQADVTRYCQSCDVCQRTLPKGRVTKVPLGSMPLIEEPFQRVAVDLVGPIKPATERGHRYILVLVDYATRYPEAVPMKTIEAESVAEELLGIYSRLGFPKEVLTDQGSQFVSGVMKEVSRLLSIRRLTTTPYHAMCNGLVEKFNGTLKAMLKKMCDERPKDWDRYIDPLLFAYRETPQESTGFSPFELLYGRTVRGPMRILKELWTGESEVSETKTVYQYVLDLQERLEQTCQLAREELKKSRQRYKTYYNKKARVRNMKVGEEVLLLLPTDKNKLLMQWKGPFPIVEKVGTMNYKIDFGHRVKTFHANLLKKYNRREVAATMFEMPIQSMYEVVCTSVLEDEPQEESGISELKSFFTDDLIHLPPMFQKERSTDVNISGQLGKTKTQQVQQILTEFEDSLTDLPGKTKLGEHVIKVSDTTPIRSKPYPIPHALRDDIRKEIQSMLRMGVISHSKSPYACPLVALKKRMDL</sequence>
<evidence type="ECO:0000256" key="8">
    <source>
        <dbReference type="ARBA" id="ARBA00022932"/>
    </source>
</evidence>
<evidence type="ECO:0000259" key="16">
    <source>
        <dbReference type="PROSITE" id="PS50994"/>
    </source>
</evidence>
<evidence type="ECO:0000256" key="9">
    <source>
        <dbReference type="ARBA" id="ARBA00023125"/>
    </source>
</evidence>
<evidence type="ECO:0000256" key="5">
    <source>
        <dbReference type="ARBA" id="ARBA00022842"/>
    </source>
</evidence>
<dbReference type="EMBL" id="MRZV01001320">
    <property type="protein sequence ID" value="PIK38742.1"/>
    <property type="molecule type" value="Genomic_DNA"/>
</dbReference>
<feature type="region of interest" description="Disordered" evidence="13">
    <location>
        <begin position="531"/>
        <end position="550"/>
    </location>
</feature>
<dbReference type="PANTHER" id="PTHR37984:SF15">
    <property type="entry name" value="INTEGRASE CATALYTIC DOMAIN-CONTAINING PROTEIN"/>
    <property type="match status" value="1"/>
</dbReference>
<keyword evidence="18" id="KW-1185">Reference proteome</keyword>
<dbReference type="SUPFAM" id="SSF57756">
    <property type="entry name" value="Retrovirus zinc finger-like domains"/>
    <property type="match status" value="1"/>
</dbReference>
<dbReference type="InterPro" id="IPR050951">
    <property type="entry name" value="Retrovirus_Pol_polyprotein"/>
</dbReference>
<evidence type="ECO:0000256" key="12">
    <source>
        <dbReference type="SAM" id="Coils"/>
    </source>
</evidence>
<dbReference type="PANTHER" id="PTHR37984">
    <property type="entry name" value="PROTEIN CBG26694"/>
    <property type="match status" value="1"/>
</dbReference>
<gene>
    <name evidence="17" type="ORF">BSL78_24432</name>
</gene>
<evidence type="ECO:0000259" key="14">
    <source>
        <dbReference type="PROSITE" id="PS50158"/>
    </source>
</evidence>
<dbReference type="Gene3D" id="1.10.340.70">
    <property type="match status" value="1"/>
</dbReference>
<keyword evidence="11" id="KW-0863">Zinc-finger</keyword>
<dbReference type="Pfam" id="PF02023">
    <property type="entry name" value="SCAN"/>
    <property type="match status" value="1"/>
</dbReference>
<dbReference type="SMART" id="SM00343">
    <property type="entry name" value="ZnF_C2HC"/>
    <property type="match status" value="1"/>
</dbReference>
<keyword evidence="4" id="KW-0378">Hydrolase</keyword>
<dbReference type="InterPro" id="IPR036397">
    <property type="entry name" value="RNaseH_sf"/>
</dbReference>
<dbReference type="GO" id="GO:0003887">
    <property type="term" value="F:DNA-directed DNA polymerase activity"/>
    <property type="evidence" value="ECO:0007669"/>
    <property type="project" value="UniProtKB-KW"/>
</dbReference>
<evidence type="ECO:0000256" key="6">
    <source>
        <dbReference type="ARBA" id="ARBA00022908"/>
    </source>
</evidence>
<dbReference type="Pfam" id="PF17921">
    <property type="entry name" value="Integrase_H2C2"/>
    <property type="match status" value="1"/>
</dbReference>
<dbReference type="SUPFAM" id="SSF56672">
    <property type="entry name" value="DNA/RNA polymerases"/>
    <property type="match status" value="1"/>
</dbReference>
<dbReference type="Proteomes" id="UP000230750">
    <property type="component" value="Unassembled WGS sequence"/>
</dbReference>
<feature type="domain" description="CCHC-type" evidence="14">
    <location>
        <begin position="293"/>
        <end position="309"/>
    </location>
</feature>
<feature type="compositionally biased region" description="Low complexity" evidence="13">
    <location>
        <begin position="249"/>
        <end position="265"/>
    </location>
</feature>
<keyword evidence="8" id="KW-0239">DNA-directed DNA polymerase</keyword>
<dbReference type="GO" id="GO:0003677">
    <property type="term" value="F:DNA binding"/>
    <property type="evidence" value="ECO:0007669"/>
    <property type="project" value="UniProtKB-KW"/>
</dbReference>
<dbReference type="Gene3D" id="1.10.4020.10">
    <property type="entry name" value="DNA breaking-rejoining enzymes"/>
    <property type="match status" value="1"/>
</dbReference>
<evidence type="ECO:0000313" key="17">
    <source>
        <dbReference type="EMBL" id="PIK38742.1"/>
    </source>
</evidence>
<dbReference type="GO" id="GO:0003964">
    <property type="term" value="F:RNA-directed DNA polymerase activity"/>
    <property type="evidence" value="ECO:0007669"/>
    <property type="project" value="UniProtKB-KW"/>
</dbReference>
<dbReference type="OrthoDB" id="6433398at2759"/>
<evidence type="ECO:0000256" key="13">
    <source>
        <dbReference type="SAM" id="MobiDB-lite"/>
    </source>
</evidence>
<dbReference type="Gene3D" id="3.10.10.10">
    <property type="entry name" value="HIV Type 1 Reverse Transcriptase, subunit A, domain 1"/>
    <property type="match status" value="1"/>
</dbReference>
<proteinExistence type="predicted"/>
<dbReference type="Gene3D" id="4.10.60.10">
    <property type="entry name" value="Zinc finger, CCHC-type"/>
    <property type="match status" value="1"/>
</dbReference>
<dbReference type="InterPro" id="IPR056924">
    <property type="entry name" value="SH3_Tf2-1"/>
</dbReference>
<keyword evidence="10" id="KW-0233">DNA recombination</keyword>
<feature type="region of interest" description="Disordered" evidence="13">
    <location>
        <begin position="241"/>
        <end position="289"/>
    </location>
</feature>
<dbReference type="InterPro" id="IPR038269">
    <property type="entry name" value="SCAN_sf"/>
</dbReference>
<keyword evidence="8" id="KW-0548">Nucleotidyltransferase</keyword>
<keyword evidence="11" id="KW-0862">Zinc</keyword>
<evidence type="ECO:0000313" key="18">
    <source>
        <dbReference type="Proteomes" id="UP000230750"/>
    </source>
</evidence>
<feature type="region of interest" description="Disordered" evidence="13">
    <location>
        <begin position="487"/>
        <end position="524"/>
    </location>
</feature>
<dbReference type="Pfam" id="PF00665">
    <property type="entry name" value="rve"/>
    <property type="match status" value="1"/>
</dbReference>
<evidence type="ECO:0000256" key="2">
    <source>
        <dbReference type="ARBA" id="ARBA00022723"/>
    </source>
</evidence>
<keyword evidence="5" id="KW-0460">Magnesium</keyword>
<comment type="caution">
    <text evidence="17">The sequence shown here is derived from an EMBL/GenBank/DDBJ whole genome shotgun (WGS) entry which is preliminary data.</text>
</comment>
<dbReference type="Pfam" id="PF24626">
    <property type="entry name" value="SH3_Tf2-1"/>
    <property type="match status" value="1"/>
</dbReference>
<keyword evidence="3" id="KW-0064">Aspartyl protease</keyword>
<evidence type="ECO:0000256" key="7">
    <source>
        <dbReference type="ARBA" id="ARBA00022918"/>
    </source>
</evidence>
<dbReference type="SUPFAM" id="SSF47353">
    <property type="entry name" value="Retrovirus capsid dimerization domain-like"/>
    <property type="match status" value="1"/>
</dbReference>
<protein>
    <recommendedName>
        <fullName evidence="19">Retrovirus-related Pol polyprotein from transposon</fullName>
    </recommendedName>
</protein>
<dbReference type="GO" id="GO:0015074">
    <property type="term" value="P:DNA integration"/>
    <property type="evidence" value="ECO:0007669"/>
    <property type="project" value="UniProtKB-KW"/>
</dbReference>
<feature type="coiled-coil region" evidence="12">
    <location>
        <begin position="885"/>
        <end position="912"/>
    </location>
</feature>
<dbReference type="SUPFAM" id="SSF53098">
    <property type="entry name" value="Ribonuclease H-like"/>
    <property type="match status" value="1"/>
</dbReference>
<dbReference type="InterPro" id="IPR043502">
    <property type="entry name" value="DNA/RNA_pol_sf"/>
</dbReference>
<dbReference type="Gene3D" id="3.30.420.10">
    <property type="entry name" value="Ribonuclease H-like superfamily/Ribonuclease H"/>
    <property type="match status" value="1"/>
</dbReference>
<name>A0A2G8JSK9_STIJA</name>
<evidence type="ECO:0000256" key="10">
    <source>
        <dbReference type="ARBA" id="ARBA00023172"/>
    </source>
</evidence>
<evidence type="ECO:0000256" key="3">
    <source>
        <dbReference type="ARBA" id="ARBA00022750"/>
    </source>
</evidence>
<keyword evidence="12" id="KW-0175">Coiled coil</keyword>
<organism evidence="17 18">
    <name type="scientific">Stichopus japonicus</name>
    <name type="common">Sea cucumber</name>
    <dbReference type="NCBI Taxonomy" id="307972"/>
    <lineage>
        <taxon>Eukaryota</taxon>
        <taxon>Metazoa</taxon>
        <taxon>Echinodermata</taxon>
        <taxon>Eleutherozoa</taxon>
        <taxon>Echinozoa</taxon>
        <taxon>Holothuroidea</taxon>
        <taxon>Aspidochirotacea</taxon>
        <taxon>Aspidochirotida</taxon>
        <taxon>Stichopodidae</taxon>
        <taxon>Apostichopus</taxon>
    </lineage>
</organism>
<dbReference type="InterPro" id="IPR036875">
    <property type="entry name" value="Znf_CCHC_sf"/>
</dbReference>
<dbReference type="Pfam" id="PF00098">
    <property type="entry name" value="zf-CCHC"/>
    <property type="match status" value="1"/>
</dbReference>
<dbReference type="AlphaFoldDB" id="A0A2G8JSK9"/>
<reference evidence="17 18" key="1">
    <citation type="journal article" date="2017" name="PLoS Biol.">
        <title>The sea cucumber genome provides insights into morphological evolution and visceral regeneration.</title>
        <authorList>
            <person name="Zhang X."/>
            <person name="Sun L."/>
            <person name="Yuan J."/>
            <person name="Sun Y."/>
            <person name="Gao Y."/>
            <person name="Zhang L."/>
            <person name="Li S."/>
            <person name="Dai H."/>
            <person name="Hamel J.F."/>
            <person name="Liu C."/>
            <person name="Yu Y."/>
            <person name="Liu S."/>
            <person name="Lin W."/>
            <person name="Guo K."/>
            <person name="Jin S."/>
            <person name="Xu P."/>
            <person name="Storey K.B."/>
            <person name="Huan P."/>
            <person name="Zhang T."/>
            <person name="Zhou Y."/>
            <person name="Zhang J."/>
            <person name="Lin C."/>
            <person name="Li X."/>
            <person name="Xing L."/>
            <person name="Huo D."/>
            <person name="Sun M."/>
            <person name="Wang L."/>
            <person name="Mercier A."/>
            <person name="Li F."/>
            <person name="Yang H."/>
            <person name="Xiang J."/>
        </authorList>
    </citation>
    <scope>NUCLEOTIDE SEQUENCE [LARGE SCALE GENOMIC DNA]</scope>
    <source>
        <strain evidence="17">Shaxun</strain>
        <tissue evidence="17">Muscle</tissue>
    </source>
</reference>
<keyword evidence="7" id="KW-0695">RNA-directed DNA polymerase</keyword>
<dbReference type="PROSITE" id="PS50158">
    <property type="entry name" value="ZF_CCHC"/>
    <property type="match status" value="1"/>
</dbReference>
<evidence type="ECO:0000259" key="15">
    <source>
        <dbReference type="PROSITE" id="PS50804"/>
    </source>
</evidence>
<feature type="region of interest" description="Disordered" evidence="13">
    <location>
        <begin position="31"/>
        <end position="66"/>
    </location>
</feature>
<dbReference type="InterPro" id="IPR001878">
    <property type="entry name" value="Znf_CCHC"/>
</dbReference>
<dbReference type="InterPro" id="IPR012337">
    <property type="entry name" value="RNaseH-like_sf"/>
</dbReference>
<dbReference type="GO" id="GO:0004190">
    <property type="term" value="F:aspartic-type endopeptidase activity"/>
    <property type="evidence" value="ECO:0007669"/>
    <property type="project" value="UniProtKB-KW"/>
</dbReference>
<keyword evidence="6" id="KW-0229">DNA integration</keyword>
<dbReference type="InterPro" id="IPR041588">
    <property type="entry name" value="Integrase_H2C2"/>
</dbReference>
<dbReference type="GO" id="GO:0006310">
    <property type="term" value="P:DNA recombination"/>
    <property type="evidence" value="ECO:0007669"/>
    <property type="project" value="UniProtKB-KW"/>
</dbReference>